<feature type="region of interest" description="Disordered" evidence="1">
    <location>
        <begin position="45"/>
        <end position="64"/>
    </location>
</feature>
<feature type="compositionally biased region" description="Basic and acidic residues" evidence="1">
    <location>
        <begin position="52"/>
        <end position="64"/>
    </location>
</feature>
<organism evidence="2 3">
    <name type="scientific">Catellatospora methionotrophica</name>
    <dbReference type="NCBI Taxonomy" id="121620"/>
    <lineage>
        <taxon>Bacteria</taxon>
        <taxon>Bacillati</taxon>
        <taxon>Actinomycetota</taxon>
        <taxon>Actinomycetes</taxon>
        <taxon>Micromonosporales</taxon>
        <taxon>Micromonosporaceae</taxon>
        <taxon>Catellatospora</taxon>
    </lineage>
</organism>
<accession>A0A8J3LHZ4</accession>
<dbReference type="AlphaFoldDB" id="A0A8J3LHZ4"/>
<name>A0A8J3LHZ4_9ACTN</name>
<evidence type="ECO:0000313" key="2">
    <source>
        <dbReference type="EMBL" id="GIG15516.1"/>
    </source>
</evidence>
<comment type="caution">
    <text evidence="2">The sequence shown here is derived from an EMBL/GenBank/DDBJ whole genome shotgun (WGS) entry which is preliminary data.</text>
</comment>
<sequence>MPTPGTQRVAIRIEEDLWERFGEAAHPNRSTVLREFIRWYLTEPGTKRPTRPLRDYHDAPDLPE</sequence>
<reference evidence="2" key="1">
    <citation type="submission" date="2021-01" db="EMBL/GenBank/DDBJ databases">
        <title>Whole genome shotgun sequence of Catellatospora methionotrophica NBRC 14553.</title>
        <authorList>
            <person name="Komaki H."/>
            <person name="Tamura T."/>
        </authorList>
    </citation>
    <scope>NUCLEOTIDE SEQUENCE</scope>
    <source>
        <strain evidence="2">NBRC 14553</strain>
    </source>
</reference>
<dbReference type="EMBL" id="BONJ01000020">
    <property type="protein sequence ID" value="GIG15516.1"/>
    <property type="molecule type" value="Genomic_DNA"/>
</dbReference>
<evidence type="ECO:0000313" key="3">
    <source>
        <dbReference type="Proteomes" id="UP000660339"/>
    </source>
</evidence>
<evidence type="ECO:0000256" key="1">
    <source>
        <dbReference type="SAM" id="MobiDB-lite"/>
    </source>
</evidence>
<keyword evidence="3" id="KW-1185">Reference proteome</keyword>
<dbReference type="Proteomes" id="UP000660339">
    <property type="component" value="Unassembled WGS sequence"/>
</dbReference>
<gene>
    <name evidence="2" type="ORF">Cme02nite_38480</name>
</gene>
<proteinExistence type="predicted"/>
<dbReference type="RefSeq" id="WP_166379920.1">
    <property type="nucleotide sequence ID" value="NZ_BAAATT010000005.1"/>
</dbReference>
<protein>
    <submittedName>
        <fullName evidence="2">Uncharacterized protein</fullName>
    </submittedName>
</protein>